<keyword evidence="2" id="KW-0217">Developmental protein</keyword>
<dbReference type="Proteomes" id="UP000806378">
    <property type="component" value="Unassembled WGS sequence"/>
</dbReference>
<comment type="caution">
    <text evidence="4">The sequence shown here is derived from an EMBL/GenBank/DDBJ whole genome shotgun (WGS) entry which is preliminary data.</text>
</comment>
<dbReference type="EMBL" id="MU091506">
    <property type="protein sequence ID" value="KAF7846944.1"/>
    <property type="molecule type" value="Genomic_DNA"/>
</dbReference>
<evidence type="ECO:0000313" key="4">
    <source>
        <dbReference type="EMBL" id="KAF7846944.1"/>
    </source>
</evidence>
<name>A0A8T0CI75_CORYI</name>
<evidence type="ECO:0000313" key="5">
    <source>
        <dbReference type="Proteomes" id="UP000806378"/>
    </source>
</evidence>
<evidence type="ECO:0000256" key="3">
    <source>
        <dbReference type="ARBA" id="ARBA00022604"/>
    </source>
</evidence>
<gene>
    <name evidence="4" type="ORF">BT93_L3549</name>
</gene>
<accession>A0A8T0CI75</accession>
<dbReference type="OrthoDB" id="838391at2759"/>
<dbReference type="Pfam" id="PF02519">
    <property type="entry name" value="Auxin_inducible"/>
    <property type="match status" value="1"/>
</dbReference>
<dbReference type="AlphaFoldDB" id="A0A8T0CI75"/>
<sequence length="110" mass="12526">MIPYRETSRWKFPTHAHGKGKTLFVVSGVKLSGDCLENHVRKGYVPVLVGKDAGMMERLHVPTKLMGHPFVAALVELLANEFGYEQQGLLRIPYDSDCFKQKIRRISKKK</sequence>
<keyword evidence="3" id="KW-0341">Growth regulation</keyword>
<dbReference type="PANTHER" id="PTHR31374">
    <property type="entry name" value="AUXIN-INDUCED PROTEIN-LIKE-RELATED"/>
    <property type="match status" value="1"/>
</dbReference>
<proteinExistence type="inferred from homology"/>
<dbReference type="InterPro" id="IPR003676">
    <property type="entry name" value="SAUR_fam"/>
</dbReference>
<evidence type="ECO:0000256" key="2">
    <source>
        <dbReference type="ARBA" id="ARBA00022473"/>
    </source>
</evidence>
<protein>
    <submittedName>
        <fullName evidence="4">Uncharacterized protein</fullName>
    </submittedName>
</protein>
<organism evidence="4 5">
    <name type="scientific">Corymbia citriodora subsp. variegata</name>
    <dbReference type="NCBI Taxonomy" id="360336"/>
    <lineage>
        <taxon>Eukaryota</taxon>
        <taxon>Viridiplantae</taxon>
        <taxon>Streptophyta</taxon>
        <taxon>Embryophyta</taxon>
        <taxon>Tracheophyta</taxon>
        <taxon>Spermatophyta</taxon>
        <taxon>Magnoliopsida</taxon>
        <taxon>eudicotyledons</taxon>
        <taxon>Gunneridae</taxon>
        <taxon>Pentapetalae</taxon>
        <taxon>rosids</taxon>
        <taxon>malvids</taxon>
        <taxon>Myrtales</taxon>
        <taxon>Myrtaceae</taxon>
        <taxon>Myrtoideae</taxon>
        <taxon>Eucalypteae</taxon>
        <taxon>Corymbia</taxon>
    </lineage>
</organism>
<dbReference type="GO" id="GO:0009733">
    <property type="term" value="P:response to auxin"/>
    <property type="evidence" value="ECO:0007669"/>
    <property type="project" value="InterPro"/>
</dbReference>
<dbReference type="PANTHER" id="PTHR31374:SF30">
    <property type="entry name" value="SAUR-LIKE AUXIN-RESPONSIVE FAMILY PROTEIN"/>
    <property type="match status" value="1"/>
</dbReference>
<evidence type="ECO:0000256" key="1">
    <source>
        <dbReference type="ARBA" id="ARBA00006974"/>
    </source>
</evidence>
<dbReference type="Gramene" id="rna-gnl|WGS:JABURB|Cocit.L3549.1">
    <property type="protein sequence ID" value="cds-KAF7846944.1"/>
    <property type="gene ID" value="gene-BT93_L3549"/>
</dbReference>
<comment type="similarity">
    <text evidence="1">Belongs to the ARG7 family.</text>
</comment>
<keyword evidence="5" id="KW-1185">Reference proteome</keyword>
<reference evidence="4" key="1">
    <citation type="submission" date="2020-05" db="EMBL/GenBank/DDBJ databases">
        <title>WGS assembly of Corymbia citriodora subspecies variegata.</title>
        <authorList>
            <person name="Barry K."/>
            <person name="Hundley H."/>
            <person name="Shu S."/>
            <person name="Jenkins J."/>
            <person name="Grimwood J."/>
            <person name="Baten A."/>
        </authorList>
    </citation>
    <scope>NUCLEOTIDE SEQUENCE</scope>
    <source>
        <strain evidence="4">CV2-018</strain>
    </source>
</reference>